<feature type="transmembrane region" description="Helical" evidence="5">
    <location>
        <begin position="274"/>
        <end position="301"/>
    </location>
</feature>
<proteinExistence type="predicted"/>
<dbReference type="SUPFAM" id="SSF81321">
    <property type="entry name" value="Family A G protein-coupled receptor-like"/>
    <property type="match status" value="1"/>
</dbReference>
<dbReference type="OrthoDB" id="6276488at2759"/>
<keyword evidence="2 5" id="KW-0812">Transmembrane</keyword>
<dbReference type="GeneID" id="129924734"/>
<keyword evidence="3 5" id="KW-1133">Transmembrane helix</keyword>
<evidence type="ECO:0000256" key="2">
    <source>
        <dbReference type="ARBA" id="ARBA00022692"/>
    </source>
</evidence>
<dbReference type="InterPro" id="IPR019427">
    <property type="entry name" value="7TM_GPCR_serpentine_rcpt_Srw"/>
</dbReference>
<feature type="transmembrane region" description="Helical" evidence="5">
    <location>
        <begin position="83"/>
        <end position="104"/>
    </location>
</feature>
<feature type="transmembrane region" description="Helical" evidence="5">
    <location>
        <begin position="172"/>
        <end position="195"/>
    </location>
</feature>
<evidence type="ECO:0000313" key="8">
    <source>
        <dbReference type="RefSeq" id="XP_055877217.1"/>
    </source>
</evidence>
<reference evidence="8" key="1">
    <citation type="submission" date="2025-08" db="UniProtKB">
        <authorList>
            <consortium name="RefSeq"/>
        </authorList>
    </citation>
    <scope>IDENTIFICATION</scope>
</reference>
<dbReference type="Pfam" id="PF10324">
    <property type="entry name" value="7TM_GPCR_Srw"/>
    <property type="match status" value="1"/>
</dbReference>
<feature type="transmembrane region" description="Helical" evidence="5">
    <location>
        <begin position="47"/>
        <end position="76"/>
    </location>
</feature>
<dbReference type="RefSeq" id="XP_055877217.1">
    <property type="nucleotide sequence ID" value="XM_056021242.1"/>
</dbReference>
<dbReference type="PRINTS" id="PR00237">
    <property type="entry name" value="GPCRRHODOPSN"/>
</dbReference>
<dbReference type="PANTHER" id="PTHR46641">
    <property type="entry name" value="FMRFAMIDE RECEPTOR-RELATED"/>
    <property type="match status" value="1"/>
</dbReference>
<name>A0A9W2ZQB2_BIOGL</name>
<organism evidence="7 8">
    <name type="scientific">Biomphalaria glabrata</name>
    <name type="common">Bloodfluke planorb</name>
    <name type="synonym">Freshwater snail</name>
    <dbReference type="NCBI Taxonomy" id="6526"/>
    <lineage>
        <taxon>Eukaryota</taxon>
        <taxon>Metazoa</taxon>
        <taxon>Spiralia</taxon>
        <taxon>Lophotrochozoa</taxon>
        <taxon>Mollusca</taxon>
        <taxon>Gastropoda</taxon>
        <taxon>Heterobranchia</taxon>
        <taxon>Euthyneura</taxon>
        <taxon>Panpulmonata</taxon>
        <taxon>Hygrophila</taxon>
        <taxon>Lymnaeoidea</taxon>
        <taxon>Planorbidae</taxon>
        <taxon>Biomphalaria</taxon>
    </lineage>
</organism>
<comment type="subcellular location">
    <subcellularLocation>
        <location evidence="1">Membrane</location>
    </subcellularLocation>
</comment>
<sequence length="371" mass="41983">MSTVSYSHLPGVRRILSDTSVFANVSVLIYDQTDTEGKYISDFTRSIFIFVNHVIVDMSICVFGIVGNCLSITVFLKQGLRKSVNLSLFAITVSDLIGLTFQVWHNFCLNPFLELADLPVNFFDIQILTAGTPNVAMTRITCWLTMYITAERCVSVLFPLKVGSIVTFPRRVVIIVFCFSVNLAFFLPLYASYYLTFKFYPEFNKTKLGISVKENHDMILNTSHALLSIISFVGVIINTTILVVTLKRKAKWRKSATLGQNKIETLAIRDKKTVLLVVTVATVLVVCYAPGVTCALIEIVLPEFNFEKKLENLYHVMWSFCFLLNSINASINVIVFYNMSSKYRNTLQDIFSSLNSKNKSKVKCTILTRMF</sequence>
<accession>A0A9W2ZQB2</accession>
<dbReference type="PANTHER" id="PTHR46641:SF2">
    <property type="entry name" value="FMRFAMIDE RECEPTOR"/>
    <property type="match status" value="1"/>
</dbReference>
<evidence type="ECO:0000256" key="3">
    <source>
        <dbReference type="ARBA" id="ARBA00022989"/>
    </source>
</evidence>
<dbReference type="OMA" id="MILNTSH"/>
<dbReference type="GO" id="GO:0008528">
    <property type="term" value="F:G protein-coupled peptide receptor activity"/>
    <property type="evidence" value="ECO:0007669"/>
    <property type="project" value="InterPro"/>
</dbReference>
<dbReference type="Gene3D" id="1.20.1070.10">
    <property type="entry name" value="Rhodopsin 7-helix transmembrane proteins"/>
    <property type="match status" value="1"/>
</dbReference>
<evidence type="ECO:0000256" key="5">
    <source>
        <dbReference type="SAM" id="Phobius"/>
    </source>
</evidence>
<dbReference type="InterPro" id="IPR052954">
    <property type="entry name" value="GPCR-Ligand_Int"/>
</dbReference>
<dbReference type="InterPro" id="IPR000276">
    <property type="entry name" value="GPCR_Rhodpsn"/>
</dbReference>
<dbReference type="AlphaFoldDB" id="A0A9W2ZQB2"/>
<evidence type="ECO:0000313" key="7">
    <source>
        <dbReference type="Proteomes" id="UP001165740"/>
    </source>
</evidence>
<dbReference type="Proteomes" id="UP001165740">
    <property type="component" value="Chromosome 2"/>
</dbReference>
<dbReference type="InterPro" id="IPR017452">
    <property type="entry name" value="GPCR_Rhodpsn_7TM"/>
</dbReference>
<keyword evidence="7" id="KW-1185">Reference proteome</keyword>
<dbReference type="PROSITE" id="PS50262">
    <property type="entry name" value="G_PROTEIN_RECEP_F1_2"/>
    <property type="match status" value="1"/>
</dbReference>
<feature type="transmembrane region" description="Helical" evidence="5">
    <location>
        <begin position="313"/>
        <end position="337"/>
    </location>
</feature>
<gene>
    <name evidence="8" type="primary">LOC129924734</name>
</gene>
<evidence type="ECO:0000256" key="1">
    <source>
        <dbReference type="ARBA" id="ARBA00004370"/>
    </source>
</evidence>
<dbReference type="GO" id="GO:0016020">
    <property type="term" value="C:membrane"/>
    <property type="evidence" value="ECO:0007669"/>
    <property type="project" value="UniProtKB-SubCell"/>
</dbReference>
<evidence type="ECO:0000256" key="4">
    <source>
        <dbReference type="ARBA" id="ARBA00023136"/>
    </source>
</evidence>
<feature type="domain" description="G-protein coupled receptors family 1 profile" evidence="6">
    <location>
        <begin position="67"/>
        <end position="336"/>
    </location>
</feature>
<keyword evidence="4 5" id="KW-0472">Membrane</keyword>
<protein>
    <submittedName>
        <fullName evidence="8">Mas-related G-protein coupled receptor member D-like</fullName>
    </submittedName>
</protein>
<feature type="transmembrane region" description="Helical" evidence="5">
    <location>
        <begin position="225"/>
        <end position="246"/>
    </location>
</feature>
<evidence type="ECO:0000259" key="6">
    <source>
        <dbReference type="PROSITE" id="PS50262"/>
    </source>
</evidence>